<dbReference type="STRING" id="1168034.FH5T_00610"/>
<dbReference type="RefSeq" id="WP_038554278.1">
    <property type="nucleotide sequence ID" value="NZ_FOHT01000075.1"/>
</dbReference>
<evidence type="ECO:0000256" key="1">
    <source>
        <dbReference type="ARBA" id="ARBA00010688"/>
    </source>
</evidence>
<dbReference type="InterPro" id="IPR029056">
    <property type="entry name" value="Ribokinase-like"/>
</dbReference>
<dbReference type="OrthoDB" id="9813569at2"/>
<dbReference type="HOGENOM" id="CLU_027634_6_3_10"/>
<dbReference type="KEGG" id="dori:FH5T_00610"/>
<dbReference type="PROSITE" id="PS00584">
    <property type="entry name" value="PFKB_KINASES_2"/>
    <property type="match status" value="1"/>
</dbReference>
<organism evidence="6 8">
    <name type="scientific">Draconibacterium orientale</name>
    <dbReference type="NCBI Taxonomy" id="1168034"/>
    <lineage>
        <taxon>Bacteria</taxon>
        <taxon>Pseudomonadati</taxon>
        <taxon>Bacteroidota</taxon>
        <taxon>Bacteroidia</taxon>
        <taxon>Marinilabiliales</taxon>
        <taxon>Prolixibacteraceae</taxon>
        <taxon>Draconibacterium</taxon>
    </lineage>
</organism>
<dbReference type="SUPFAM" id="SSF53613">
    <property type="entry name" value="Ribokinase-like"/>
    <property type="match status" value="1"/>
</dbReference>
<keyword evidence="7" id="KW-1185">Reference proteome</keyword>
<evidence type="ECO:0000313" key="7">
    <source>
        <dbReference type="Proteomes" id="UP000023772"/>
    </source>
</evidence>
<dbReference type="AlphaFoldDB" id="X5DDX7"/>
<gene>
    <name evidence="5" type="ORF">FH5T_00610</name>
    <name evidence="6" type="ORF">SAMN05444285_1752</name>
</gene>
<dbReference type="CDD" id="cd01167">
    <property type="entry name" value="bac_FRK"/>
    <property type="match status" value="1"/>
</dbReference>
<dbReference type="InterPro" id="IPR050306">
    <property type="entry name" value="PfkB_Carbo_kinase"/>
</dbReference>
<dbReference type="Gene3D" id="3.40.1190.20">
    <property type="match status" value="1"/>
</dbReference>
<dbReference type="eggNOG" id="COG0524">
    <property type="taxonomic scope" value="Bacteria"/>
</dbReference>
<evidence type="ECO:0000259" key="4">
    <source>
        <dbReference type="Pfam" id="PF00294"/>
    </source>
</evidence>
<dbReference type="GO" id="GO:0016301">
    <property type="term" value="F:kinase activity"/>
    <property type="evidence" value="ECO:0007669"/>
    <property type="project" value="UniProtKB-KW"/>
</dbReference>
<feature type="domain" description="Carbohydrate kinase PfkB" evidence="4">
    <location>
        <begin position="24"/>
        <end position="284"/>
    </location>
</feature>
<dbReference type="InterPro" id="IPR011611">
    <property type="entry name" value="PfkB_dom"/>
</dbReference>
<dbReference type="InterPro" id="IPR002173">
    <property type="entry name" value="Carboh/pur_kinase_PfkB_CS"/>
</dbReference>
<dbReference type="PROSITE" id="PS00583">
    <property type="entry name" value="PFKB_KINASES_1"/>
    <property type="match status" value="1"/>
</dbReference>
<dbReference type="Proteomes" id="UP000023772">
    <property type="component" value="Chromosome"/>
</dbReference>
<dbReference type="Pfam" id="PF00294">
    <property type="entry name" value="PfkB"/>
    <property type="match status" value="1"/>
</dbReference>
<evidence type="ECO:0000313" key="5">
    <source>
        <dbReference type="EMBL" id="AHW58572.1"/>
    </source>
</evidence>
<dbReference type="PANTHER" id="PTHR43085">
    <property type="entry name" value="HEXOKINASE FAMILY MEMBER"/>
    <property type="match status" value="1"/>
</dbReference>
<accession>X5DDX7</accession>
<sequence>MNITTPEILCFGEVLWDRLPSGAKPGGAPMNVALHLNAIGLNAAIASSVGNDDAGRKLIDFLQNSGVDTSLVQTDKTLPTSKVLVHLDENNNAKYEICEPVAWDNIQLSDELAKKAQRSGLIIYGSLAARKQTTRETLLKLLDNDAVKLIDVNLRHPYDKQEVLELLLAKSDIVKLNDEELRVFANWNGIEGQTEEEMIKWFVQHYKVEMLCVTRGDKGAAMFHENKFYEHPGFKVIAVDTVGAGDAFLAGLVAAYLQKKSPAEAITFACATGAFVASKAGATPAYDMNEIQAIINQ</sequence>
<dbReference type="EMBL" id="CP007451">
    <property type="protein sequence ID" value="AHW58572.1"/>
    <property type="molecule type" value="Genomic_DNA"/>
</dbReference>
<keyword evidence="2" id="KW-0808">Transferase</keyword>
<evidence type="ECO:0000256" key="2">
    <source>
        <dbReference type="ARBA" id="ARBA00022679"/>
    </source>
</evidence>
<dbReference type="PANTHER" id="PTHR43085:SF57">
    <property type="entry name" value="CARBOHYDRATE KINASE PFKB DOMAIN-CONTAINING PROTEIN"/>
    <property type="match status" value="1"/>
</dbReference>
<name>X5DDX7_9BACT</name>
<dbReference type="Proteomes" id="UP000181981">
    <property type="component" value="Unassembled WGS sequence"/>
</dbReference>
<reference evidence="6 8" key="2">
    <citation type="submission" date="2016-10" db="EMBL/GenBank/DDBJ databases">
        <authorList>
            <person name="de Groot N.N."/>
        </authorList>
    </citation>
    <scope>NUCLEOTIDE SEQUENCE [LARGE SCALE GENOMIC DNA]</scope>
    <source>
        <strain evidence="6 8">DSM 25947</strain>
    </source>
</reference>
<keyword evidence="3 6" id="KW-0418">Kinase</keyword>
<evidence type="ECO:0000313" key="6">
    <source>
        <dbReference type="EMBL" id="SEU17079.1"/>
    </source>
</evidence>
<evidence type="ECO:0000313" key="8">
    <source>
        <dbReference type="Proteomes" id="UP000181981"/>
    </source>
</evidence>
<reference evidence="5 7" key="1">
    <citation type="submission" date="2014-03" db="EMBL/GenBank/DDBJ databases">
        <title>Complete genome sequence of a deeply braunched marine Bacteroidia bacterium Draconibacterium orientale type strain FH5T.</title>
        <authorList>
            <person name="Li X."/>
            <person name="Wang X."/>
            <person name="Xie Z."/>
            <person name="Du Z."/>
            <person name="Chen G."/>
        </authorList>
    </citation>
    <scope>NUCLEOTIDE SEQUENCE [LARGE SCALE GENOMIC DNA]</scope>
    <source>
        <strain evidence="5 7">FH5</strain>
    </source>
</reference>
<comment type="similarity">
    <text evidence="1">Belongs to the carbohydrate kinase PfkB family.</text>
</comment>
<proteinExistence type="inferred from homology"/>
<evidence type="ECO:0000256" key="3">
    <source>
        <dbReference type="ARBA" id="ARBA00022777"/>
    </source>
</evidence>
<dbReference type="EMBL" id="FOHT01000075">
    <property type="protein sequence ID" value="SEU17079.1"/>
    <property type="molecule type" value="Genomic_DNA"/>
</dbReference>
<protein>
    <submittedName>
        <fullName evidence="5">Carbohydrate kinase</fullName>
    </submittedName>
    <submittedName>
        <fullName evidence="6">Fructokinase</fullName>
    </submittedName>
</protein>